<sequence length="108" mass="12895">MDCGKHFRNCEVVGYLLKDLAKEKIHVNLNFFCEKHGKNQRDSTFSCISRFLNAESLKRRLCSTKDIHYTLLIFFLFFVYLFIYSIFINLKSKQLFLNNNLLTCHLIF</sequence>
<dbReference type="OrthoDB" id="10586781at2759"/>
<evidence type="ECO:0000313" key="2">
    <source>
        <dbReference type="EMBL" id="RMZ93166.1"/>
    </source>
</evidence>
<dbReference type="EMBL" id="REGN01014027">
    <property type="protein sequence ID" value="RMZ93166.1"/>
    <property type="molecule type" value="Genomic_DNA"/>
</dbReference>
<reference evidence="2 3" key="1">
    <citation type="journal article" date="2018" name="Sci. Rep.">
        <title>Genomic signatures of local adaptation to the degree of environmental predictability in rotifers.</title>
        <authorList>
            <person name="Franch-Gras L."/>
            <person name="Hahn C."/>
            <person name="Garcia-Roger E.M."/>
            <person name="Carmona M.J."/>
            <person name="Serra M."/>
            <person name="Gomez A."/>
        </authorList>
    </citation>
    <scope>NUCLEOTIDE SEQUENCE [LARGE SCALE GENOMIC DNA]</scope>
    <source>
        <strain evidence="2">HYR1</strain>
    </source>
</reference>
<dbReference type="AlphaFoldDB" id="A0A3M7P260"/>
<proteinExistence type="predicted"/>
<keyword evidence="1" id="KW-1133">Transmembrane helix</keyword>
<name>A0A3M7P260_BRAPC</name>
<dbReference type="Proteomes" id="UP000276133">
    <property type="component" value="Unassembled WGS sequence"/>
</dbReference>
<evidence type="ECO:0000313" key="3">
    <source>
        <dbReference type="Proteomes" id="UP000276133"/>
    </source>
</evidence>
<gene>
    <name evidence="2" type="ORF">BpHYR1_015867</name>
</gene>
<comment type="caution">
    <text evidence="2">The sequence shown here is derived from an EMBL/GenBank/DDBJ whole genome shotgun (WGS) entry which is preliminary data.</text>
</comment>
<keyword evidence="1" id="KW-0472">Membrane</keyword>
<keyword evidence="3" id="KW-1185">Reference proteome</keyword>
<keyword evidence="1" id="KW-0812">Transmembrane</keyword>
<accession>A0A3M7P260</accession>
<evidence type="ECO:0000256" key="1">
    <source>
        <dbReference type="SAM" id="Phobius"/>
    </source>
</evidence>
<protein>
    <submittedName>
        <fullName evidence="2">Uncharacterized protein</fullName>
    </submittedName>
</protein>
<feature type="transmembrane region" description="Helical" evidence="1">
    <location>
        <begin position="67"/>
        <end position="87"/>
    </location>
</feature>
<organism evidence="2 3">
    <name type="scientific">Brachionus plicatilis</name>
    <name type="common">Marine rotifer</name>
    <name type="synonym">Brachionus muelleri</name>
    <dbReference type="NCBI Taxonomy" id="10195"/>
    <lineage>
        <taxon>Eukaryota</taxon>
        <taxon>Metazoa</taxon>
        <taxon>Spiralia</taxon>
        <taxon>Gnathifera</taxon>
        <taxon>Rotifera</taxon>
        <taxon>Eurotatoria</taxon>
        <taxon>Monogononta</taxon>
        <taxon>Pseudotrocha</taxon>
        <taxon>Ploima</taxon>
        <taxon>Brachionidae</taxon>
        <taxon>Brachionus</taxon>
    </lineage>
</organism>